<accession>A0ABN2KUF3</accession>
<dbReference type="CDD" id="cd16917">
    <property type="entry name" value="HATPase_UhpB-NarQ-NarX-like"/>
    <property type="match status" value="1"/>
</dbReference>
<dbReference type="PANTHER" id="PTHR24421:SF10">
    <property type="entry name" value="NITRATE_NITRITE SENSOR PROTEIN NARQ"/>
    <property type="match status" value="1"/>
</dbReference>
<keyword evidence="3" id="KW-0597">Phosphoprotein</keyword>
<comment type="caution">
    <text evidence="12">The sequence shown here is derived from an EMBL/GenBank/DDBJ whole genome shotgun (WGS) entry which is preliminary data.</text>
</comment>
<evidence type="ECO:0000256" key="2">
    <source>
        <dbReference type="ARBA" id="ARBA00012438"/>
    </source>
</evidence>
<feature type="transmembrane region" description="Helical" evidence="10">
    <location>
        <begin position="133"/>
        <end position="162"/>
    </location>
</feature>
<keyword evidence="10" id="KW-0812">Transmembrane</keyword>
<evidence type="ECO:0000256" key="8">
    <source>
        <dbReference type="ARBA" id="ARBA00023012"/>
    </source>
</evidence>
<evidence type="ECO:0000313" key="12">
    <source>
        <dbReference type="EMBL" id="GAA1766321.1"/>
    </source>
</evidence>
<dbReference type="Gene3D" id="1.20.5.1930">
    <property type="match status" value="1"/>
</dbReference>
<evidence type="ECO:0000256" key="9">
    <source>
        <dbReference type="SAM" id="MobiDB-lite"/>
    </source>
</evidence>
<evidence type="ECO:0000256" key="1">
    <source>
        <dbReference type="ARBA" id="ARBA00000085"/>
    </source>
</evidence>
<keyword evidence="5" id="KW-0547">Nucleotide-binding</keyword>
<keyword evidence="10" id="KW-1133">Transmembrane helix</keyword>
<dbReference type="Pfam" id="PF02518">
    <property type="entry name" value="HATPase_c"/>
    <property type="match status" value="1"/>
</dbReference>
<feature type="region of interest" description="Disordered" evidence="9">
    <location>
        <begin position="1"/>
        <end position="69"/>
    </location>
</feature>
<dbReference type="GO" id="GO:0016301">
    <property type="term" value="F:kinase activity"/>
    <property type="evidence" value="ECO:0007669"/>
    <property type="project" value="UniProtKB-KW"/>
</dbReference>
<keyword evidence="6 12" id="KW-0418">Kinase</keyword>
<evidence type="ECO:0000256" key="4">
    <source>
        <dbReference type="ARBA" id="ARBA00022679"/>
    </source>
</evidence>
<evidence type="ECO:0000313" key="13">
    <source>
        <dbReference type="Proteomes" id="UP001500655"/>
    </source>
</evidence>
<dbReference type="SUPFAM" id="SSF55874">
    <property type="entry name" value="ATPase domain of HSP90 chaperone/DNA topoisomerase II/histidine kinase"/>
    <property type="match status" value="1"/>
</dbReference>
<keyword evidence="13" id="KW-1185">Reference proteome</keyword>
<dbReference type="InterPro" id="IPR050482">
    <property type="entry name" value="Sensor_HK_TwoCompSys"/>
</dbReference>
<organism evidence="12 13">
    <name type="scientific">Luedemannella helvata</name>
    <dbReference type="NCBI Taxonomy" id="349315"/>
    <lineage>
        <taxon>Bacteria</taxon>
        <taxon>Bacillati</taxon>
        <taxon>Actinomycetota</taxon>
        <taxon>Actinomycetes</taxon>
        <taxon>Micromonosporales</taxon>
        <taxon>Micromonosporaceae</taxon>
        <taxon>Luedemannella</taxon>
    </lineage>
</organism>
<protein>
    <recommendedName>
        <fullName evidence="2">histidine kinase</fullName>
        <ecNumber evidence="2">2.7.13.3</ecNumber>
    </recommendedName>
</protein>
<dbReference type="InterPro" id="IPR036890">
    <property type="entry name" value="HATPase_C_sf"/>
</dbReference>
<keyword evidence="8" id="KW-0902">Two-component regulatory system</keyword>
<dbReference type="EMBL" id="BAAALS010000022">
    <property type="protein sequence ID" value="GAA1766321.1"/>
    <property type="molecule type" value="Genomic_DNA"/>
</dbReference>
<dbReference type="Pfam" id="PF07730">
    <property type="entry name" value="HisKA_3"/>
    <property type="match status" value="1"/>
</dbReference>
<dbReference type="InterPro" id="IPR011712">
    <property type="entry name" value="Sig_transdc_His_kin_sub3_dim/P"/>
</dbReference>
<comment type="catalytic activity">
    <reaction evidence="1">
        <text>ATP + protein L-histidine = ADP + protein N-phospho-L-histidine.</text>
        <dbReference type="EC" id="2.7.13.3"/>
    </reaction>
</comment>
<keyword evidence="10" id="KW-0472">Membrane</keyword>
<evidence type="ECO:0000256" key="3">
    <source>
        <dbReference type="ARBA" id="ARBA00022553"/>
    </source>
</evidence>
<dbReference type="Proteomes" id="UP001500655">
    <property type="component" value="Unassembled WGS sequence"/>
</dbReference>
<dbReference type="EC" id="2.7.13.3" evidence="2"/>
<keyword evidence="7" id="KW-0067">ATP-binding</keyword>
<feature type="domain" description="Histidine kinase/HSP90-like ATPase" evidence="11">
    <location>
        <begin position="367"/>
        <end position="459"/>
    </location>
</feature>
<evidence type="ECO:0000256" key="5">
    <source>
        <dbReference type="ARBA" id="ARBA00022741"/>
    </source>
</evidence>
<dbReference type="InterPro" id="IPR003594">
    <property type="entry name" value="HATPase_dom"/>
</dbReference>
<keyword evidence="4" id="KW-0808">Transferase</keyword>
<dbReference type="SMART" id="SM00387">
    <property type="entry name" value="HATPase_c"/>
    <property type="match status" value="1"/>
</dbReference>
<sequence length="463" mass="48004">MPGRAGGGYRSDVHSRERRRRPGGDRPQRWHHSGHWSHGGGVDHDGTAPAGGPPPARGHWPPWATDDAGPQWAARRPPAVVLPALLAAVQIIATPIAGHAQHAARPLDLLGYVLLAAGPAALIARAPRLRLPVYAITVLILLAYGLAGYPAGPVVLAALVALVRAARAGYRITLWVVTGLAYAAYVGVGQLLPGIRINGVELVTPSLARAAIVAAWLAVALAIAETVRARTAQLSQLMAARAEAARARTEQSRRQASEERLAIARELHDVLGHHLSLINVRAGVALHLIESRPEEARAALGAIKQASAEALREVRTMLTSLRPDAETAPLAPAPDLDRLDDLIAEASAGGLPVTLRRTGPAAGVPAEVGRAAYRIVQEALTNVRRHAGPDARATVTVRHDPGSLTVRVADDGAGPGAAPADGNGLPGMRARATALGGTLTADPTEGGGFAVTAVLPTDQGDDA</sequence>
<gene>
    <name evidence="12" type="ORF">GCM10009681_41760</name>
</gene>
<dbReference type="PANTHER" id="PTHR24421">
    <property type="entry name" value="NITRATE/NITRITE SENSOR PROTEIN NARX-RELATED"/>
    <property type="match status" value="1"/>
</dbReference>
<evidence type="ECO:0000256" key="10">
    <source>
        <dbReference type="SAM" id="Phobius"/>
    </source>
</evidence>
<proteinExistence type="predicted"/>
<name>A0ABN2KUF3_9ACTN</name>
<evidence type="ECO:0000259" key="11">
    <source>
        <dbReference type="SMART" id="SM00387"/>
    </source>
</evidence>
<evidence type="ECO:0000256" key="6">
    <source>
        <dbReference type="ARBA" id="ARBA00022777"/>
    </source>
</evidence>
<reference evidence="12 13" key="1">
    <citation type="journal article" date="2019" name="Int. J. Syst. Evol. Microbiol.">
        <title>The Global Catalogue of Microorganisms (GCM) 10K type strain sequencing project: providing services to taxonomists for standard genome sequencing and annotation.</title>
        <authorList>
            <consortium name="The Broad Institute Genomics Platform"/>
            <consortium name="The Broad Institute Genome Sequencing Center for Infectious Disease"/>
            <person name="Wu L."/>
            <person name="Ma J."/>
        </authorList>
    </citation>
    <scope>NUCLEOTIDE SEQUENCE [LARGE SCALE GENOMIC DNA]</scope>
    <source>
        <strain evidence="12 13">JCM 13249</strain>
    </source>
</reference>
<feature type="transmembrane region" description="Helical" evidence="10">
    <location>
        <begin position="207"/>
        <end position="227"/>
    </location>
</feature>
<dbReference type="Gene3D" id="3.30.565.10">
    <property type="entry name" value="Histidine kinase-like ATPase, C-terminal domain"/>
    <property type="match status" value="1"/>
</dbReference>
<feature type="transmembrane region" description="Helical" evidence="10">
    <location>
        <begin position="109"/>
        <end position="127"/>
    </location>
</feature>
<feature type="transmembrane region" description="Helical" evidence="10">
    <location>
        <begin position="174"/>
        <end position="195"/>
    </location>
</feature>
<evidence type="ECO:0000256" key="7">
    <source>
        <dbReference type="ARBA" id="ARBA00022840"/>
    </source>
</evidence>